<keyword evidence="3" id="KW-1185">Reference proteome</keyword>
<dbReference type="Proteomes" id="UP001311915">
    <property type="component" value="Unassembled WGS sequence"/>
</dbReference>
<gene>
    <name evidence="2" type="ORF">R3W88_026665</name>
</gene>
<protein>
    <recommendedName>
        <fullName evidence="4">Integrase core domain containing protein</fullName>
    </recommendedName>
</protein>
<dbReference type="EMBL" id="JAWPEI010000006">
    <property type="protein sequence ID" value="KAK4723886.1"/>
    <property type="molecule type" value="Genomic_DNA"/>
</dbReference>
<proteinExistence type="predicted"/>
<evidence type="ECO:0000313" key="2">
    <source>
        <dbReference type="EMBL" id="KAK4723886.1"/>
    </source>
</evidence>
<evidence type="ECO:0000313" key="3">
    <source>
        <dbReference type="Proteomes" id="UP001311915"/>
    </source>
</evidence>
<name>A0AAV9LE38_9SOLN</name>
<reference evidence="2 3" key="1">
    <citation type="submission" date="2023-10" db="EMBL/GenBank/DDBJ databases">
        <title>Genome-Wide Identification Analysis in wild type Solanum Pinnatisectum Reveals Some Genes Defensing Phytophthora Infestans.</title>
        <authorList>
            <person name="Sun C."/>
        </authorList>
    </citation>
    <scope>NUCLEOTIDE SEQUENCE [LARGE SCALE GENOMIC DNA]</scope>
    <source>
        <strain evidence="2">LQN</strain>
        <tissue evidence="2">Leaf</tissue>
    </source>
</reference>
<evidence type="ECO:0008006" key="4">
    <source>
        <dbReference type="Google" id="ProtNLM"/>
    </source>
</evidence>
<evidence type="ECO:0000256" key="1">
    <source>
        <dbReference type="SAM" id="MobiDB-lite"/>
    </source>
</evidence>
<comment type="caution">
    <text evidence="2">The sequence shown here is derived from an EMBL/GenBank/DDBJ whole genome shotgun (WGS) entry which is preliminary data.</text>
</comment>
<sequence length="107" mass="12175">MERRIEHMIDLKVQAVNKRLDAFKLRVLEQPSPTTDISYFQTELDHLQDDLDTILVPSMDAPKFAPTAPTDDTMLDALFDEEISQFKSTHAQGKKHGSSHTSYANKD</sequence>
<feature type="region of interest" description="Disordered" evidence="1">
    <location>
        <begin position="86"/>
        <end position="107"/>
    </location>
</feature>
<dbReference type="AlphaFoldDB" id="A0AAV9LE38"/>
<accession>A0AAV9LE38</accession>
<organism evidence="2 3">
    <name type="scientific">Solanum pinnatisectum</name>
    <name type="common">tansyleaf nightshade</name>
    <dbReference type="NCBI Taxonomy" id="50273"/>
    <lineage>
        <taxon>Eukaryota</taxon>
        <taxon>Viridiplantae</taxon>
        <taxon>Streptophyta</taxon>
        <taxon>Embryophyta</taxon>
        <taxon>Tracheophyta</taxon>
        <taxon>Spermatophyta</taxon>
        <taxon>Magnoliopsida</taxon>
        <taxon>eudicotyledons</taxon>
        <taxon>Gunneridae</taxon>
        <taxon>Pentapetalae</taxon>
        <taxon>asterids</taxon>
        <taxon>lamiids</taxon>
        <taxon>Solanales</taxon>
        <taxon>Solanaceae</taxon>
        <taxon>Solanoideae</taxon>
        <taxon>Solaneae</taxon>
        <taxon>Solanum</taxon>
    </lineage>
</organism>